<protein>
    <recommendedName>
        <fullName evidence="8">Phage abortive infection protein</fullName>
    </recommendedName>
</protein>
<gene>
    <name evidence="6" type="ORF">E1163_06290</name>
</gene>
<evidence type="ECO:0000256" key="3">
    <source>
        <dbReference type="ARBA" id="ARBA00022691"/>
    </source>
</evidence>
<sequence length="390" mass="45932">MNLKKLTPYLLILFFIGLLLIFVPALITSESFTGITFGTSDGAIGDTIGGTTAPFIGFLGVLFTFLAFYIQYEANQQLRKDIQQDRFETKFYEMLRLHKENVNEVEIDNQYFGRKAFVKMYLEFKFIYHVVMRTRDKWNKKVRLGESEQPEIKDDLDVLTGLSYSIFFFGVGQLSEGSMIYNNQGIHSPFMVECIRELCSEQRNFRINRSQRDERLKELSLNNELIEEGKYNLKVSSSKGRAELDTTFYPFDGHASKLGHYFRHLYQLIKFVVTSPPFDSDPKKDWQIKYEYIKTIRAQLSNHEQTMIYYNSFFEAGKIWWGDDTIDQKNENNNDISYFLDWRIIKNIPFNLTQFGKNPRDKFAEELQKRKLSVDEVESELSELFEWLEG</sequence>
<keyword evidence="5" id="KW-1133">Transmembrane helix</keyword>
<dbReference type="InterPro" id="IPR017985">
    <property type="entry name" value="MeTrfase_CN4_CS"/>
</dbReference>
<keyword evidence="1" id="KW-0489">Methyltransferase</keyword>
<evidence type="ECO:0000256" key="5">
    <source>
        <dbReference type="SAM" id="Phobius"/>
    </source>
</evidence>
<keyword evidence="5" id="KW-0812">Transmembrane</keyword>
<keyword evidence="5" id="KW-0472">Membrane</keyword>
<dbReference type="RefSeq" id="WP_155170593.1">
    <property type="nucleotide sequence ID" value="NZ_BAAAFL010000033.1"/>
</dbReference>
<evidence type="ECO:0008006" key="8">
    <source>
        <dbReference type="Google" id="ProtNLM"/>
    </source>
</evidence>
<keyword evidence="3" id="KW-0949">S-adenosyl-L-methionine</keyword>
<evidence type="ECO:0000256" key="1">
    <source>
        <dbReference type="ARBA" id="ARBA00022603"/>
    </source>
</evidence>
<evidence type="ECO:0000313" key="7">
    <source>
        <dbReference type="Proteomes" id="UP000798808"/>
    </source>
</evidence>
<evidence type="ECO:0000256" key="4">
    <source>
        <dbReference type="ARBA" id="ARBA00022747"/>
    </source>
</evidence>
<comment type="caution">
    <text evidence="6">The sequence shown here is derived from an EMBL/GenBank/DDBJ whole genome shotgun (WGS) entry which is preliminary data.</text>
</comment>
<dbReference type="Proteomes" id="UP000798808">
    <property type="component" value="Unassembled WGS sequence"/>
</dbReference>
<dbReference type="PROSITE" id="PS00093">
    <property type="entry name" value="N4_MTASE"/>
    <property type="match status" value="1"/>
</dbReference>
<evidence type="ECO:0000256" key="2">
    <source>
        <dbReference type="ARBA" id="ARBA00022679"/>
    </source>
</evidence>
<organism evidence="6 7">
    <name type="scientific">Fulvivirga kasyanovii</name>
    <dbReference type="NCBI Taxonomy" id="396812"/>
    <lineage>
        <taxon>Bacteria</taxon>
        <taxon>Pseudomonadati</taxon>
        <taxon>Bacteroidota</taxon>
        <taxon>Cytophagia</taxon>
        <taxon>Cytophagales</taxon>
        <taxon>Fulvivirgaceae</taxon>
        <taxon>Fulvivirga</taxon>
    </lineage>
</organism>
<proteinExistence type="predicted"/>
<name>A0ABW9RKT6_9BACT</name>
<dbReference type="InterPro" id="IPR031709">
    <property type="entry name" value="PutAbiC"/>
</dbReference>
<keyword evidence="4" id="KW-0680">Restriction system</keyword>
<reference evidence="6 7" key="1">
    <citation type="submission" date="2019-02" db="EMBL/GenBank/DDBJ databases">
        <authorList>
            <person name="Goldberg S.R."/>
            <person name="Haltli B.A."/>
            <person name="Correa H."/>
            <person name="Russell K.G."/>
        </authorList>
    </citation>
    <scope>NUCLEOTIDE SEQUENCE [LARGE SCALE GENOMIC DNA]</scope>
    <source>
        <strain evidence="6 7">JCM 16186</strain>
    </source>
</reference>
<keyword evidence="2" id="KW-0808">Transferase</keyword>
<feature type="transmembrane region" description="Helical" evidence="5">
    <location>
        <begin position="53"/>
        <end position="70"/>
    </location>
</feature>
<dbReference type="EMBL" id="SMLW01000427">
    <property type="protein sequence ID" value="MTI24550.1"/>
    <property type="molecule type" value="Genomic_DNA"/>
</dbReference>
<evidence type="ECO:0000313" key="6">
    <source>
        <dbReference type="EMBL" id="MTI24550.1"/>
    </source>
</evidence>
<keyword evidence="7" id="KW-1185">Reference proteome</keyword>
<accession>A0ABW9RKT6</accession>
<dbReference type="Pfam" id="PF16872">
    <property type="entry name" value="putAbiC"/>
    <property type="match status" value="1"/>
</dbReference>